<evidence type="ECO:0000313" key="3">
    <source>
        <dbReference type="Proteomes" id="UP000569329"/>
    </source>
</evidence>
<dbReference type="RefSeq" id="WP_182543932.1">
    <property type="nucleotide sequence ID" value="NZ_JACGWZ010000002.1"/>
</dbReference>
<comment type="caution">
    <text evidence="2">The sequence shown here is derived from an EMBL/GenBank/DDBJ whole genome shotgun (WGS) entry which is preliminary data.</text>
</comment>
<dbReference type="Proteomes" id="UP000569329">
    <property type="component" value="Unassembled WGS sequence"/>
</dbReference>
<reference evidence="2 3" key="1">
    <citation type="submission" date="2020-07" db="EMBL/GenBank/DDBJ databases">
        <title>Sequencing the genomes of 1000 actinobacteria strains.</title>
        <authorList>
            <person name="Klenk H.-P."/>
        </authorList>
    </citation>
    <scope>NUCLEOTIDE SEQUENCE [LARGE SCALE GENOMIC DNA]</scope>
    <source>
        <strain evidence="2 3">DSM 45975</strain>
    </source>
</reference>
<name>A0A839DUH9_9PSEU</name>
<evidence type="ECO:0000313" key="2">
    <source>
        <dbReference type="EMBL" id="MBA8824703.1"/>
    </source>
</evidence>
<dbReference type="SUPFAM" id="SSF52540">
    <property type="entry name" value="P-loop containing nucleoside triphosphate hydrolases"/>
    <property type="match status" value="1"/>
</dbReference>
<proteinExistence type="predicted"/>
<accession>A0A839DUH9</accession>
<feature type="domain" description="NadR/Ttd14 AAA" evidence="1">
    <location>
        <begin position="4"/>
        <end position="170"/>
    </location>
</feature>
<sequence length="182" mass="20367">MPKRYVVTGAPGAGKTALVRGLQERGWAVVEEAATEVIAREQARGVDEPWTHGDFVSKIAALQRDEQQRSVPADVGVQFYDRSPLCTLALARYMRLPVTSTLAHEVARVDREQVYERTAFFVRPIGFVEPTAARRISYPESLEFEAVHEETYRDHGFTIVDVAPASVAERTAAVEEHVTARW</sequence>
<dbReference type="EMBL" id="JACGWZ010000002">
    <property type="protein sequence ID" value="MBA8824703.1"/>
    <property type="molecule type" value="Genomic_DNA"/>
</dbReference>
<organism evidence="2 3">
    <name type="scientific">Halosaccharopolyspora lacisalsi</name>
    <dbReference type="NCBI Taxonomy" id="1000566"/>
    <lineage>
        <taxon>Bacteria</taxon>
        <taxon>Bacillati</taxon>
        <taxon>Actinomycetota</taxon>
        <taxon>Actinomycetes</taxon>
        <taxon>Pseudonocardiales</taxon>
        <taxon>Pseudonocardiaceae</taxon>
        <taxon>Halosaccharopolyspora</taxon>
    </lineage>
</organism>
<dbReference type="AlphaFoldDB" id="A0A839DUH9"/>
<keyword evidence="3" id="KW-1185">Reference proteome</keyword>
<dbReference type="Pfam" id="PF13521">
    <property type="entry name" value="AAA_28"/>
    <property type="match status" value="1"/>
</dbReference>
<evidence type="ECO:0000259" key="1">
    <source>
        <dbReference type="Pfam" id="PF13521"/>
    </source>
</evidence>
<dbReference type="Gene3D" id="3.40.50.300">
    <property type="entry name" value="P-loop containing nucleotide triphosphate hydrolases"/>
    <property type="match status" value="1"/>
</dbReference>
<gene>
    <name evidence="2" type="ORF">FHX42_002050</name>
</gene>
<protein>
    <submittedName>
        <fullName evidence="2">Putative ATPase</fullName>
    </submittedName>
</protein>
<dbReference type="InterPro" id="IPR038727">
    <property type="entry name" value="NadR/Ttd14_AAA_dom"/>
</dbReference>
<dbReference type="InterPro" id="IPR027417">
    <property type="entry name" value="P-loop_NTPase"/>
</dbReference>